<name>A0A0D0KP02_AGRTU</name>
<accession>A0A0D0KP02</accession>
<proteinExistence type="predicted"/>
<evidence type="ECO:0000313" key="2">
    <source>
        <dbReference type="Proteomes" id="UP000035017"/>
    </source>
</evidence>
<gene>
    <name evidence="1" type="ORF">RU07_18355</name>
</gene>
<dbReference type="Gene3D" id="2.60.120.380">
    <property type="match status" value="1"/>
</dbReference>
<reference evidence="1 2" key="1">
    <citation type="submission" date="2014-12" db="EMBL/GenBank/DDBJ databases">
        <title>16Stimator: statistical estimation of ribosomal gene copy numbers from draft genome assemblies.</title>
        <authorList>
            <person name="Perisin M.A."/>
            <person name="Vetter M."/>
            <person name="Gilbert J.A."/>
            <person name="Bergelson J."/>
        </authorList>
    </citation>
    <scope>NUCLEOTIDE SEQUENCE [LARGE SCALE GENOMIC DNA]</scope>
    <source>
        <strain evidence="1 2">MEJ076</strain>
    </source>
</reference>
<comment type="caution">
    <text evidence="1">The sequence shown here is derived from an EMBL/GenBank/DDBJ whole genome shotgun (WGS) entry which is preliminary data.</text>
</comment>
<dbReference type="EMBL" id="JXQV01000025">
    <property type="protein sequence ID" value="KIP99770.1"/>
    <property type="molecule type" value="Genomic_DNA"/>
</dbReference>
<dbReference type="Proteomes" id="UP000035017">
    <property type="component" value="Unassembled WGS sequence"/>
</dbReference>
<sequence>MFFAAVLAVTSAASAHAEPRNVDGIWLDDGEALKTAAMPATGPLVLNGWTRQGKGDVYRIKVKAGETLKVTLASRSEYVVMAIFDFAKPEDDAIFFSDAGKNEAVLTPKADTDWLIRPILVLSSSRRGLGANYTVTVEKQP</sequence>
<protein>
    <submittedName>
        <fullName evidence="1">Uncharacterized protein</fullName>
    </submittedName>
</protein>
<organism evidence="1 2">
    <name type="scientific">Agrobacterium tumefaciens</name>
    <dbReference type="NCBI Taxonomy" id="358"/>
    <lineage>
        <taxon>Bacteria</taxon>
        <taxon>Pseudomonadati</taxon>
        <taxon>Pseudomonadota</taxon>
        <taxon>Alphaproteobacteria</taxon>
        <taxon>Hyphomicrobiales</taxon>
        <taxon>Rhizobiaceae</taxon>
        <taxon>Rhizobium/Agrobacterium group</taxon>
        <taxon>Agrobacterium</taxon>
        <taxon>Agrobacterium tumefaciens complex</taxon>
    </lineage>
</organism>
<dbReference type="AlphaFoldDB" id="A0A0D0KP02"/>
<dbReference type="OrthoDB" id="8304312at2"/>
<evidence type="ECO:0000313" key="1">
    <source>
        <dbReference type="EMBL" id="KIP99770.1"/>
    </source>
</evidence>